<name>A0AAE0JCG4_9PEZI</name>
<comment type="caution">
    <text evidence="2">The sequence shown here is derived from an EMBL/GenBank/DDBJ whole genome shotgun (WGS) entry which is preliminary data.</text>
</comment>
<proteinExistence type="predicted"/>
<dbReference type="EMBL" id="JAUEPP010000005">
    <property type="protein sequence ID" value="KAK3342592.1"/>
    <property type="molecule type" value="Genomic_DNA"/>
</dbReference>
<dbReference type="GeneID" id="87859249"/>
<feature type="region of interest" description="Disordered" evidence="1">
    <location>
        <begin position="1"/>
        <end position="53"/>
    </location>
</feature>
<feature type="compositionally biased region" description="Low complexity" evidence="1">
    <location>
        <begin position="20"/>
        <end position="36"/>
    </location>
</feature>
<dbReference type="PANTHER" id="PTHR39697:SF1">
    <property type="entry name" value="RICIN B LECTIN DOMAIN-CONTAINING PROTEIN"/>
    <property type="match status" value="1"/>
</dbReference>
<gene>
    <name evidence="2" type="ORF">B0H65DRAFT_223913</name>
</gene>
<feature type="compositionally biased region" description="Polar residues" evidence="1">
    <location>
        <begin position="37"/>
        <end position="53"/>
    </location>
</feature>
<organism evidence="2 3">
    <name type="scientific">Neurospora tetraspora</name>
    <dbReference type="NCBI Taxonomy" id="94610"/>
    <lineage>
        <taxon>Eukaryota</taxon>
        <taxon>Fungi</taxon>
        <taxon>Dikarya</taxon>
        <taxon>Ascomycota</taxon>
        <taxon>Pezizomycotina</taxon>
        <taxon>Sordariomycetes</taxon>
        <taxon>Sordariomycetidae</taxon>
        <taxon>Sordariales</taxon>
        <taxon>Sordariaceae</taxon>
        <taxon>Neurospora</taxon>
    </lineage>
</organism>
<dbReference type="RefSeq" id="XP_062680385.1">
    <property type="nucleotide sequence ID" value="XM_062822095.1"/>
</dbReference>
<dbReference type="AlphaFoldDB" id="A0AAE0JCG4"/>
<evidence type="ECO:0000313" key="2">
    <source>
        <dbReference type="EMBL" id="KAK3342592.1"/>
    </source>
</evidence>
<sequence length="227" mass="24740">MTSTPRPSQPDEKDLGPDDSISMVSPSTVSGSGSQSRTINLRTPTSSHASTSNRSNKLPYIIRNCAPSPGSTYIIVFCDNAAYTIVEGDLCRAIPPELLPNPPVFDAVQAKAYAGTFNWHWHCEESDGWLGFRNAATGSWVGSIGMLSTALDAVEIGATATSLGVTEQFCVRKAEDREGYLLLKRLDCKKTVHLLPVWGRVAGKRECFDAKTWEFVKVDVDAVWGQK</sequence>
<keyword evidence="3" id="KW-1185">Reference proteome</keyword>
<reference evidence="2" key="1">
    <citation type="journal article" date="2023" name="Mol. Phylogenet. Evol.">
        <title>Genome-scale phylogeny and comparative genomics of the fungal order Sordariales.</title>
        <authorList>
            <person name="Hensen N."/>
            <person name="Bonometti L."/>
            <person name="Westerberg I."/>
            <person name="Brannstrom I.O."/>
            <person name="Guillou S."/>
            <person name="Cros-Aarteil S."/>
            <person name="Calhoun S."/>
            <person name="Haridas S."/>
            <person name="Kuo A."/>
            <person name="Mondo S."/>
            <person name="Pangilinan J."/>
            <person name="Riley R."/>
            <person name="LaButti K."/>
            <person name="Andreopoulos B."/>
            <person name="Lipzen A."/>
            <person name="Chen C."/>
            <person name="Yan M."/>
            <person name="Daum C."/>
            <person name="Ng V."/>
            <person name="Clum A."/>
            <person name="Steindorff A."/>
            <person name="Ohm R.A."/>
            <person name="Martin F."/>
            <person name="Silar P."/>
            <person name="Natvig D.O."/>
            <person name="Lalanne C."/>
            <person name="Gautier V."/>
            <person name="Ament-Velasquez S.L."/>
            <person name="Kruys A."/>
            <person name="Hutchinson M.I."/>
            <person name="Powell A.J."/>
            <person name="Barry K."/>
            <person name="Miller A.N."/>
            <person name="Grigoriev I.V."/>
            <person name="Debuchy R."/>
            <person name="Gladieux P."/>
            <person name="Hiltunen Thoren M."/>
            <person name="Johannesson H."/>
        </authorList>
    </citation>
    <scope>NUCLEOTIDE SEQUENCE</scope>
    <source>
        <strain evidence="2">CBS 560.94</strain>
    </source>
</reference>
<accession>A0AAE0JCG4</accession>
<evidence type="ECO:0000256" key="1">
    <source>
        <dbReference type="SAM" id="MobiDB-lite"/>
    </source>
</evidence>
<evidence type="ECO:0000313" key="3">
    <source>
        <dbReference type="Proteomes" id="UP001278500"/>
    </source>
</evidence>
<protein>
    <submittedName>
        <fullName evidence="2">Uncharacterized protein</fullName>
    </submittedName>
</protein>
<dbReference type="PANTHER" id="PTHR39697">
    <property type="entry name" value="RICIN B LECTIN DOMAIN-CONTAINING PROTEIN-RELATED"/>
    <property type="match status" value="1"/>
</dbReference>
<reference evidence="2" key="2">
    <citation type="submission" date="2023-06" db="EMBL/GenBank/DDBJ databases">
        <authorList>
            <consortium name="Lawrence Berkeley National Laboratory"/>
            <person name="Haridas S."/>
            <person name="Hensen N."/>
            <person name="Bonometti L."/>
            <person name="Westerberg I."/>
            <person name="Brannstrom I.O."/>
            <person name="Guillou S."/>
            <person name="Cros-Aarteil S."/>
            <person name="Calhoun S."/>
            <person name="Kuo A."/>
            <person name="Mondo S."/>
            <person name="Pangilinan J."/>
            <person name="Riley R."/>
            <person name="Labutti K."/>
            <person name="Andreopoulos B."/>
            <person name="Lipzen A."/>
            <person name="Chen C."/>
            <person name="Yanf M."/>
            <person name="Daum C."/>
            <person name="Ng V."/>
            <person name="Clum A."/>
            <person name="Steindorff A."/>
            <person name="Ohm R."/>
            <person name="Martin F."/>
            <person name="Silar P."/>
            <person name="Natvig D."/>
            <person name="Lalanne C."/>
            <person name="Gautier V."/>
            <person name="Ament-Velasquez S.L."/>
            <person name="Kruys A."/>
            <person name="Hutchinson M.I."/>
            <person name="Powell A.J."/>
            <person name="Barry K."/>
            <person name="Miller A.N."/>
            <person name="Grigoriev I.V."/>
            <person name="Debuchy R."/>
            <person name="Gladieux P."/>
            <person name="Thoren M.H."/>
            <person name="Johannesson H."/>
        </authorList>
    </citation>
    <scope>NUCLEOTIDE SEQUENCE</scope>
    <source>
        <strain evidence="2">CBS 560.94</strain>
    </source>
</reference>
<dbReference type="Proteomes" id="UP001278500">
    <property type="component" value="Unassembled WGS sequence"/>
</dbReference>